<evidence type="ECO:0008006" key="3">
    <source>
        <dbReference type="Google" id="ProtNLM"/>
    </source>
</evidence>
<evidence type="ECO:0000313" key="2">
    <source>
        <dbReference type="Proteomes" id="UP001194468"/>
    </source>
</evidence>
<evidence type="ECO:0000313" key="1">
    <source>
        <dbReference type="EMBL" id="KAF8422594.1"/>
    </source>
</evidence>
<gene>
    <name evidence="1" type="ORF">L210DRAFT_891763</name>
</gene>
<dbReference type="EMBL" id="WHUW01000124">
    <property type="protein sequence ID" value="KAF8422594.1"/>
    <property type="molecule type" value="Genomic_DNA"/>
</dbReference>
<protein>
    <recommendedName>
        <fullName evidence="3">JmjC domain-containing protein</fullName>
    </recommendedName>
</protein>
<accession>A0AAD4G6V9</accession>
<comment type="caution">
    <text evidence="1">The sequence shown here is derived from an EMBL/GenBank/DDBJ whole genome shotgun (WGS) entry which is preliminary data.</text>
</comment>
<dbReference type="Gene3D" id="2.60.120.650">
    <property type="entry name" value="Cupin"/>
    <property type="match status" value="1"/>
</dbReference>
<name>A0AAD4G6V9_BOLED</name>
<reference evidence="1" key="1">
    <citation type="submission" date="2019-10" db="EMBL/GenBank/DDBJ databases">
        <authorList>
            <consortium name="DOE Joint Genome Institute"/>
            <person name="Kuo A."/>
            <person name="Miyauchi S."/>
            <person name="Kiss E."/>
            <person name="Drula E."/>
            <person name="Kohler A."/>
            <person name="Sanchez-Garcia M."/>
            <person name="Andreopoulos B."/>
            <person name="Barry K.W."/>
            <person name="Bonito G."/>
            <person name="Buee M."/>
            <person name="Carver A."/>
            <person name="Chen C."/>
            <person name="Cichocki N."/>
            <person name="Clum A."/>
            <person name="Culley D."/>
            <person name="Crous P.W."/>
            <person name="Fauchery L."/>
            <person name="Girlanda M."/>
            <person name="Hayes R."/>
            <person name="Keri Z."/>
            <person name="LaButti K."/>
            <person name="Lipzen A."/>
            <person name="Lombard V."/>
            <person name="Magnuson J."/>
            <person name="Maillard F."/>
            <person name="Morin E."/>
            <person name="Murat C."/>
            <person name="Nolan M."/>
            <person name="Ohm R."/>
            <person name="Pangilinan J."/>
            <person name="Pereira M."/>
            <person name="Perotto S."/>
            <person name="Peter M."/>
            <person name="Riley R."/>
            <person name="Sitrit Y."/>
            <person name="Stielow B."/>
            <person name="Szollosi G."/>
            <person name="Zifcakova L."/>
            <person name="Stursova M."/>
            <person name="Spatafora J.W."/>
            <person name="Tedersoo L."/>
            <person name="Vaario L.-M."/>
            <person name="Yamada A."/>
            <person name="Yan M."/>
            <person name="Wang P."/>
            <person name="Xu J."/>
            <person name="Bruns T."/>
            <person name="Baldrian P."/>
            <person name="Vilgalys R."/>
            <person name="Henrissat B."/>
            <person name="Grigoriev I.V."/>
            <person name="Hibbett D."/>
            <person name="Nagy L.G."/>
            <person name="Martin F.M."/>
        </authorList>
    </citation>
    <scope>NUCLEOTIDE SEQUENCE</scope>
    <source>
        <strain evidence="1">BED1</strain>
    </source>
</reference>
<sequence length="375" mass="42580">MEPYELFKATRESLSMNKAVIVRGFLDVHRFEFTMEGLEKEFMFLPDLQVEVHDMKQRQKDFSKPFVKTTMKKFVDDIENPHVLRVALDFPLPQLTHVHPFENLDDGLCLGWAQTQGILPVNDQLIRGDVWTVRSWGIAHHAGILTYPHHDAEGACTYAIPLSGVKVWVLASVKHGQVNQEELPEFVANLGNPERRLSEFAAQLDVKIIHLCAGDLIIMPPGQIHSVYTPVASFCRGGHFFNLDTMHLTELSRFVDTTHGKFATNQAHSGTLQTLCRIILALPYLPKTRKLYKRSLIALCGMILHSNAYTAQGEANQESESIKLARKIAKAVLFKFALTTEQKYLDFVSESDMDMFDRGQEVDVHDMLKGLRKHL</sequence>
<reference evidence="1" key="2">
    <citation type="journal article" date="2020" name="Nat. Commun.">
        <title>Large-scale genome sequencing of mycorrhizal fungi provides insights into the early evolution of symbiotic traits.</title>
        <authorList>
            <person name="Miyauchi S."/>
            <person name="Kiss E."/>
            <person name="Kuo A."/>
            <person name="Drula E."/>
            <person name="Kohler A."/>
            <person name="Sanchez-Garcia M."/>
            <person name="Morin E."/>
            <person name="Andreopoulos B."/>
            <person name="Barry K.W."/>
            <person name="Bonito G."/>
            <person name="Buee M."/>
            <person name="Carver A."/>
            <person name="Chen C."/>
            <person name="Cichocki N."/>
            <person name="Clum A."/>
            <person name="Culley D."/>
            <person name="Crous P.W."/>
            <person name="Fauchery L."/>
            <person name="Girlanda M."/>
            <person name="Hayes R.D."/>
            <person name="Keri Z."/>
            <person name="LaButti K."/>
            <person name="Lipzen A."/>
            <person name="Lombard V."/>
            <person name="Magnuson J."/>
            <person name="Maillard F."/>
            <person name="Murat C."/>
            <person name="Nolan M."/>
            <person name="Ohm R.A."/>
            <person name="Pangilinan J."/>
            <person name="Pereira M.F."/>
            <person name="Perotto S."/>
            <person name="Peter M."/>
            <person name="Pfister S."/>
            <person name="Riley R."/>
            <person name="Sitrit Y."/>
            <person name="Stielow J.B."/>
            <person name="Szollosi G."/>
            <person name="Zifcakova L."/>
            <person name="Stursova M."/>
            <person name="Spatafora J.W."/>
            <person name="Tedersoo L."/>
            <person name="Vaario L.M."/>
            <person name="Yamada A."/>
            <person name="Yan M."/>
            <person name="Wang P."/>
            <person name="Xu J."/>
            <person name="Bruns T."/>
            <person name="Baldrian P."/>
            <person name="Vilgalys R."/>
            <person name="Dunand C."/>
            <person name="Henrissat B."/>
            <person name="Grigoriev I.V."/>
            <person name="Hibbett D."/>
            <person name="Nagy L.G."/>
            <person name="Martin F.M."/>
        </authorList>
    </citation>
    <scope>NUCLEOTIDE SEQUENCE</scope>
    <source>
        <strain evidence="1">BED1</strain>
    </source>
</reference>
<keyword evidence="2" id="KW-1185">Reference proteome</keyword>
<dbReference type="Proteomes" id="UP001194468">
    <property type="component" value="Unassembled WGS sequence"/>
</dbReference>
<dbReference type="AlphaFoldDB" id="A0AAD4G6V9"/>
<proteinExistence type="predicted"/>
<dbReference type="SUPFAM" id="SSF51197">
    <property type="entry name" value="Clavaminate synthase-like"/>
    <property type="match status" value="1"/>
</dbReference>
<organism evidence="1 2">
    <name type="scientific">Boletus edulis BED1</name>
    <dbReference type="NCBI Taxonomy" id="1328754"/>
    <lineage>
        <taxon>Eukaryota</taxon>
        <taxon>Fungi</taxon>
        <taxon>Dikarya</taxon>
        <taxon>Basidiomycota</taxon>
        <taxon>Agaricomycotina</taxon>
        <taxon>Agaricomycetes</taxon>
        <taxon>Agaricomycetidae</taxon>
        <taxon>Boletales</taxon>
        <taxon>Boletineae</taxon>
        <taxon>Boletaceae</taxon>
        <taxon>Boletoideae</taxon>
        <taxon>Boletus</taxon>
    </lineage>
</organism>